<name>A0A2S2NQ94_SCHGA</name>
<evidence type="ECO:0000313" key="2">
    <source>
        <dbReference type="EMBL" id="MBY19383.1"/>
    </source>
</evidence>
<feature type="compositionally biased region" description="Pro residues" evidence="1">
    <location>
        <begin position="22"/>
        <end position="38"/>
    </location>
</feature>
<protein>
    <submittedName>
        <fullName evidence="2">Uncharacterized protein</fullName>
    </submittedName>
</protein>
<accession>A0A2S2NQ94</accession>
<feature type="region of interest" description="Disordered" evidence="1">
    <location>
        <begin position="1"/>
        <end position="42"/>
    </location>
</feature>
<evidence type="ECO:0000256" key="1">
    <source>
        <dbReference type="SAM" id="MobiDB-lite"/>
    </source>
</evidence>
<dbReference type="AlphaFoldDB" id="A0A2S2NQ94"/>
<reference evidence="2" key="1">
    <citation type="submission" date="2018-04" db="EMBL/GenBank/DDBJ databases">
        <title>Transcriptome of Schizaphis graminum biotype I.</title>
        <authorList>
            <person name="Scully E.D."/>
            <person name="Geib S.M."/>
            <person name="Palmer N.A."/>
            <person name="Koch K."/>
            <person name="Bradshaw J."/>
            <person name="Heng-Moss T."/>
            <person name="Sarath G."/>
        </authorList>
    </citation>
    <scope>NUCLEOTIDE SEQUENCE</scope>
</reference>
<gene>
    <name evidence="2" type="ORF">g.25551</name>
</gene>
<sequence>MRRRVCVPPPPHTVMNTRRLSLPPPPPPLPPPSPPPPSRYRRHCRGRRRCGTHLVNGRGTFETDHQKIISFSCSDTHTHTHKIYTRVNNIVHDVRLNFGRQLCAQR</sequence>
<organism evidence="2">
    <name type="scientific">Schizaphis graminum</name>
    <name type="common">Green bug aphid</name>
    <dbReference type="NCBI Taxonomy" id="13262"/>
    <lineage>
        <taxon>Eukaryota</taxon>
        <taxon>Metazoa</taxon>
        <taxon>Ecdysozoa</taxon>
        <taxon>Arthropoda</taxon>
        <taxon>Hexapoda</taxon>
        <taxon>Insecta</taxon>
        <taxon>Pterygota</taxon>
        <taxon>Neoptera</taxon>
        <taxon>Paraneoptera</taxon>
        <taxon>Hemiptera</taxon>
        <taxon>Sternorrhyncha</taxon>
        <taxon>Aphidomorpha</taxon>
        <taxon>Aphidoidea</taxon>
        <taxon>Aphididae</taxon>
        <taxon>Aphidini</taxon>
        <taxon>Schizaphis</taxon>
    </lineage>
</organism>
<dbReference type="EMBL" id="GGMR01006764">
    <property type="protein sequence ID" value="MBY19383.1"/>
    <property type="molecule type" value="Transcribed_RNA"/>
</dbReference>
<proteinExistence type="predicted"/>